<organism evidence="2 4">
    <name type="scientific">Sphingobium yanoikuyae</name>
    <name type="common">Sphingomonas yanoikuyae</name>
    <dbReference type="NCBI Taxonomy" id="13690"/>
    <lineage>
        <taxon>Bacteria</taxon>
        <taxon>Pseudomonadati</taxon>
        <taxon>Pseudomonadota</taxon>
        <taxon>Alphaproteobacteria</taxon>
        <taxon>Sphingomonadales</taxon>
        <taxon>Sphingomonadaceae</taxon>
        <taxon>Sphingobium</taxon>
    </lineage>
</organism>
<gene>
    <name evidence="1" type="ORF">EBF16_19925</name>
    <name evidence="2" type="ORF">N5J77_16720</name>
</gene>
<evidence type="ECO:0000313" key="3">
    <source>
        <dbReference type="Proteomes" id="UP000280708"/>
    </source>
</evidence>
<dbReference type="RefSeq" id="WP_037509644.1">
    <property type="nucleotide sequence ID" value="NZ_CAIGKD010000014.1"/>
</dbReference>
<dbReference type="EMBL" id="JAOCKX010000024">
    <property type="protein sequence ID" value="MDH2132772.1"/>
    <property type="molecule type" value="Genomic_DNA"/>
</dbReference>
<reference evidence="2" key="2">
    <citation type="submission" date="2022-09" db="EMBL/GenBank/DDBJ databases">
        <title>Intensive care unit water sources are persistently colonized with multi-drug resistant bacteria and are the site of extensive horizontal gene transfer of antibiotic resistance genes.</title>
        <authorList>
            <person name="Diorio-Toth L."/>
        </authorList>
    </citation>
    <scope>NUCLEOTIDE SEQUENCE</scope>
    <source>
        <strain evidence="2">GD03659</strain>
    </source>
</reference>
<reference evidence="1 3" key="1">
    <citation type="submission" date="2018-10" db="EMBL/GenBank/DDBJ databases">
        <title>Characterization and genome analysis of a novel bacterium Sphingobium yanoikuyae SJTF8 capable of degrading PAHs.</title>
        <authorList>
            <person name="Yin C."/>
            <person name="Xiong W."/>
            <person name="Liang R."/>
        </authorList>
    </citation>
    <scope>NUCLEOTIDE SEQUENCE [LARGE SCALE GENOMIC DNA]</scope>
    <source>
        <strain evidence="1 3">SJTF8</strain>
    </source>
</reference>
<sequence length="120" mass="12527">MSKPTDHPLHGGIMTVAAAIQLAEKSADSGIVSTAELIIATIRVQEDQGLPPGIAEPALAQLRRAIDAHMESRTAIVEAHAEYGRIARRFGATPESFGPTWPCQQAKAPPAPVATLAAVA</sequence>
<evidence type="ECO:0000313" key="4">
    <source>
        <dbReference type="Proteomes" id="UP001162318"/>
    </source>
</evidence>
<evidence type="ECO:0000313" key="2">
    <source>
        <dbReference type="EMBL" id="MDH2132772.1"/>
    </source>
</evidence>
<accession>A0A085K4D9</accession>
<proteinExistence type="predicted"/>
<dbReference type="AlphaFoldDB" id="A0A085K4D9"/>
<evidence type="ECO:0000313" key="1">
    <source>
        <dbReference type="EMBL" id="AYO80699.1"/>
    </source>
</evidence>
<dbReference type="Proteomes" id="UP000280708">
    <property type="component" value="Chromosome"/>
</dbReference>
<dbReference type="Proteomes" id="UP001162318">
    <property type="component" value="Unassembled WGS sequence"/>
</dbReference>
<protein>
    <submittedName>
        <fullName evidence="2">Uncharacterized protein</fullName>
    </submittedName>
</protein>
<dbReference type="EMBL" id="CP033230">
    <property type="protein sequence ID" value="AYO80699.1"/>
    <property type="molecule type" value="Genomic_DNA"/>
</dbReference>
<name>A0A085K4D9_SPHYA</name>